<dbReference type="InterPro" id="IPR036397">
    <property type="entry name" value="RNaseH_sf"/>
</dbReference>
<evidence type="ECO:0000256" key="3">
    <source>
        <dbReference type="ARBA" id="ARBA00022839"/>
    </source>
</evidence>
<dbReference type="EMBL" id="JAAGWG010000033">
    <property type="protein sequence ID" value="NEK87448.1"/>
    <property type="molecule type" value="Genomic_DNA"/>
</dbReference>
<proteinExistence type="predicted"/>
<accession>A0A6L9W5Y0</accession>
<dbReference type="PANTHER" id="PTHR30231:SF4">
    <property type="entry name" value="PROTEIN NEN2"/>
    <property type="match status" value="1"/>
</dbReference>
<feature type="domain" description="Exonuclease" evidence="4">
    <location>
        <begin position="16"/>
        <end position="113"/>
    </location>
</feature>
<name>A0A6L9W5Y0_9ACTN</name>
<protein>
    <recommendedName>
        <fullName evidence="4">Exonuclease domain-containing protein</fullName>
    </recommendedName>
</protein>
<keyword evidence="1" id="KW-0540">Nuclease</keyword>
<dbReference type="Proteomes" id="UP000479241">
    <property type="component" value="Unassembled WGS sequence"/>
</dbReference>
<dbReference type="Pfam" id="PF00929">
    <property type="entry name" value="RNase_T"/>
    <property type="match status" value="1"/>
</dbReference>
<reference evidence="5 6" key="1">
    <citation type="submission" date="2019-12" db="EMBL/GenBank/DDBJ databases">
        <title>the WGS of Blastococcus saxobsidens 67B17.</title>
        <authorList>
            <person name="Jiang Z."/>
        </authorList>
    </citation>
    <scope>NUCLEOTIDE SEQUENCE [LARGE SCALE GENOMIC DNA]</scope>
    <source>
        <strain evidence="5 6">67B17</strain>
    </source>
</reference>
<dbReference type="GO" id="GO:0008408">
    <property type="term" value="F:3'-5' exonuclease activity"/>
    <property type="evidence" value="ECO:0007669"/>
    <property type="project" value="TreeGrafter"/>
</dbReference>
<evidence type="ECO:0000256" key="2">
    <source>
        <dbReference type="ARBA" id="ARBA00022801"/>
    </source>
</evidence>
<dbReference type="RefSeq" id="WP_163207431.1">
    <property type="nucleotide sequence ID" value="NZ_JAAGWG010000033.1"/>
</dbReference>
<evidence type="ECO:0000313" key="5">
    <source>
        <dbReference type="EMBL" id="NEK87448.1"/>
    </source>
</evidence>
<evidence type="ECO:0000259" key="4">
    <source>
        <dbReference type="Pfam" id="PF00929"/>
    </source>
</evidence>
<evidence type="ECO:0000313" key="6">
    <source>
        <dbReference type="Proteomes" id="UP000479241"/>
    </source>
</evidence>
<dbReference type="SUPFAM" id="SSF53098">
    <property type="entry name" value="Ribonuclease H-like"/>
    <property type="match status" value="1"/>
</dbReference>
<keyword evidence="2" id="KW-0378">Hydrolase</keyword>
<evidence type="ECO:0000256" key="1">
    <source>
        <dbReference type="ARBA" id="ARBA00022722"/>
    </source>
</evidence>
<dbReference type="InterPro" id="IPR012337">
    <property type="entry name" value="RNaseH-like_sf"/>
</dbReference>
<dbReference type="PANTHER" id="PTHR30231">
    <property type="entry name" value="DNA POLYMERASE III SUBUNIT EPSILON"/>
    <property type="match status" value="1"/>
</dbReference>
<dbReference type="GO" id="GO:0003676">
    <property type="term" value="F:nucleic acid binding"/>
    <property type="evidence" value="ECO:0007669"/>
    <property type="project" value="InterPro"/>
</dbReference>
<dbReference type="Gene3D" id="3.30.420.10">
    <property type="entry name" value="Ribonuclease H-like superfamily/Ribonuclease H"/>
    <property type="match status" value="1"/>
</dbReference>
<sequence length="139" mass="14174">MSALCARCGGLSYAVVDMVTTGLTPADDAAIEVAVVLAGAQGEAEADWHSLVRPWRPVGATEIHGLREGDLDGAPAFGTVAGRLDGPLDGRVLVVHNAGFDAAMLARGWQRLGQARGWMTACTGEAAEELGCAVGGCPS</sequence>
<keyword evidence="3" id="KW-0269">Exonuclease</keyword>
<dbReference type="AlphaFoldDB" id="A0A6L9W5Y0"/>
<comment type="caution">
    <text evidence="5">The sequence shown here is derived from an EMBL/GenBank/DDBJ whole genome shotgun (WGS) entry which is preliminary data.</text>
</comment>
<organism evidence="5 6">
    <name type="scientific">Blastococcus saxobsidens</name>
    <dbReference type="NCBI Taxonomy" id="138336"/>
    <lineage>
        <taxon>Bacteria</taxon>
        <taxon>Bacillati</taxon>
        <taxon>Actinomycetota</taxon>
        <taxon>Actinomycetes</taxon>
        <taxon>Geodermatophilales</taxon>
        <taxon>Geodermatophilaceae</taxon>
        <taxon>Blastococcus</taxon>
    </lineage>
</organism>
<dbReference type="InterPro" id="IPR013520">
    <property type="entry name" value="Ribonucl_H"/>
</dbReference>
<dbReference type="CDD" id="cd06127">
    <property type="entry name" value="DEDDh"/>
    <property type="match status" value="1"/>
</dbReference>
<gene>
    <name evidence="5" type="ORF">GCU60_17040</name>
</gene>
<dbReference type="GO" id="GO:0005829">
    <property type="term" value="C:cytosol"/>
    <property type="evidence" value="ECO:0007669"/>
    <property type="project" value="TreeGrafter"/>
</dbReference>